<dbReference type="Proteomes" id="UP001597368">
    <property type="component" value="Unassembled WGS sequence"/>
</dbReference>
<protein>
    <submittedName>
        <fullName evidence="1">TIGR04282 family arsenosugar biosynthesis glycosyltransferase</fullName>
    </submittedName>
</protein>
<proteinExistence type="predicted"/>
<sequence>MIAPLPAAAQIVVLAKEPVPGKVKTRLTPPFTSGEAALLAAAALEDTLAAVAAVRVRRRVLAFDGPPGSWLRDGFTVIPQRGGGLDERLSAAFEDAHRRCPLPIVLIGGDTPQVTGDLLADAVAALRTRDAVYGPASDGGFWLLGLCRPDPELLLGVPMSLPTTGSAQLRRLRRSGLSVAIMPELTDVDRLQDAVRVAAEAPRSRFAAALAGIGEPRSSSAS</sequence>
<dbReference type="InterPro" id="IPR029044">
    <property type="entry name" value="Nucleotide-diphossugar_trans"/>
</dbReference>
<name>A0ABW4SR02_9ACTN</name>
<keyword evidence="2" id="KW-1185">Reference proteome</keyword>
<dbReference type="PANTHER" id="PTHR36529">
    <property type="entry name" value="SLL1095 PROTEIN"/>
    <property type="match status" value="1"/>
</dbReference>
<dbReference type="EMBL" id="JBHUFV010000007">
    <property type="protein sequence ID" value="MFD1930972.1"/>
    <property type="molecule type" value="Genomic_DNA"/>
</dbReference>
<dbReference type="NCBIfam" id="TIGR04282">
    <property type="entry name" value="glyco_like_cofC"/>
    <property type="match status" value="1"/>
</dbReference>
<dbReference type="Pfam" id="PF09837">
    <property type="entry name" value="DUF2064"/>
    <property type="match status" value="1"/>
</dbReference>
<dbReference type="SUPFAM" id="SSF53448">
    <property type="entry name" value="Nucleotide-diphospho-sugar transferases"/>
    <property type="match status" value="1"/>
</dbReference>
<dbReference type="RefSeq" id="WP_379569885.1">
    <property type="nucleotide sequence ID" value="NZ_JBHUFV010000007.1"/>
</dbReference>
<accession>A0ABW4SR02</accession>
<gene>
    <name evidence="1" type="ORF">ACFSKW_05715</name>
</gene>
<dbReference type="PANTHER" id="PTHR36529:SF1">
    <property type="entry name" value="GLYCOSYLTRANSFERASE"/>
    <property type="match status" value="1"/>
</dbReference>
<evidence type="ECO:0000313" key="2">
    <source>
        <dbReference type="Proteomes" id="UP001597368"/>
    </source>
</evidence>
<dbReference type="InterPro" id="IPR018641">
    <property type="entry name" value="Trfase_1_rSAM/seldom-assoc"/>
</dbReference>
<dbReference type="Gene3D" id="3.90.550.10">
    <property type="entry name" value="Spore Coat Polysaccharide Biosynthesis Protein SpsA, Chain A"/>
    <property type="match status" value="1"/>
</dbReference>
<comment type="caution">
    <text evidence="1">The sequence shown here is derived from an EMBL/GenBank/DDBJ whole genome shotgun (WGS) entry which is preliminary data.</text>
</comment>
<reference evidence="2" key="1">
    <citation type="journal article" date="2019" name="Int. J. Syst. Evol. Microbiol.">
        <title>The Global Catalogue of Microorganisms (GCM) 10K type strain sequencing project: providing services to taxonomists for standard genome sequencing and annotation.</title>
        <authorList>
            <consortium name="The Broad Institute Genomics Platform"/>
            <consortium name="The Broad Institute Genome Sequencing Center for Infectious Disease"/>
            <person name="Wu L."/>
            <person name="Ma J."/>
        </authorList>
    </citation>
    <scope>NUCLEOTIDE SEQUENCE [LARGE SCALE GENOMIC DNA]</scope>
    <source>
        <strain evidence="2">ICMP 6774ER</strain>
    </source>
</reference>
<evidence type="ECO:0000313" key="1">
    <source>
        <dbReference type="EMBL" id="MFD1930972.1"/>
    </source>
</evidence>
<organism evidence="1 2">
    <name type="scientific">Nonomuraea mangrovi</name>
    <dbReference type="NCBI Taxonomy" id="2316207"/>
    <lineage>
        <taxon>Bacteria</taxon>
        <taxon>Bacillati</taxon>
        <taxon>Actinomycetota</taxon>
        <taxon>Actinomycetes</taxon>
        <taxon>Streptosporangiales</taxon>
        <taxon>Streptosporangiaceae</taxon>
        <taxon>Nonomuraea</taxon>
    </lineage>
</organism>